<dbReference type="AlphaFoldDB" id="A0A7M1QWC4"/>
<keyword evidence="3" id="KW-0560">Oxidoreductase</keyword>
<dbReference type="PIRSF" id="PIRSF000097">
    <property type="entry name" value="AKR"/>
    <property type="match status" value="1"/>
</dbReference>
<gene>
    <name evidence="8" type="ORF">INS88_10395</name>
</gene>
<dbReference type="RefSeq" id="WP_197551159.1">
    <property type="nucleotide sequence ID" value="NZ_CP063213.1"/>
</dbReference>
<dbReference type="PANTHER" id="PTHR43827">
    <property type="entry name" value="2,5-DIKETO-D-GLUCONIC ACID REDUCTASE"/>
    <property type="match status" value="1"/>
</dbReference>
<keyword evidence="9" id="KW-1185">Reference proteome</keyword>
<dbReference type="GO" id="GO:0016616">
    <property type="term" value="F:oxidoreductase activity, acting on the CH-OH group of donors, NAD or NADP as acceptor"/>
    <property type="evidence" value="ECO:0007669"/>
    <property type="project" value="UniProtKB-ARBA"/>
</dbReference>
<evidence type="ECO:0000256" key="5">
    <source>
        <dbReference type="PIRSR" id="PIRSR000097-2"/>
    </source>
</evidence>
<accession>A0A7M1QWC4</accession>
<dbReference type="PROSITE" id="PS00062">
    <property type="entry name" value="ALDOKETO_REDUCTASE_2"/>
    <property type="match status" value="1"/>
</dbReference>
<proteinExistence type="inferred from homology"/>
<comment type="similarity">
    <text evidence="1">Belongs to the aldo/keto reductase family.</text>
</comment>
<evidence type="ECO:0000256" key="6">
    <source>
        <dbReference type="PIRSR" id="PIRSR000097-3"/>
    </source>
</evidence>
<dbReference type="SUPFAM" id="SSF51430">
    <property type="entry name" value="NAD(P)-linked oxidoreductase"/>
    <property type="match status" value="1"/>
</dbReference>
<dbReference type="InterPro" id="IPR018170">
    <property type="entry name" value="Aldo/ket_reductase_CS"/>
</dbReference>
<dbReference type="EMBL" id="CP063213">
    <property type="protein sequence ID" value="QOR45635.1"/>
    <property type="molecule type" value="Genomic_DNA"/>
</dbReference>
<dbReference type="FunFam" id="3.20.20.100:FF:000002">
    <property type="entry name" value="2,5-diketo-D-gluconic acid reductase A"/>
    <property type="match status" value="1"/>
</dbReference>
<dbReference type="Proteomes" id="UP000595053">
    <property type="component" value="Chromosome"/>
</dbReference>
<evidence type="ECO:0000313" key="9">
    <source>
        <dbReference type="Proteomes" id="UP000595053"/>
    </source>
</evidence>
<dbReference type="PANTHER" id="PTHR43827:SF3">
    <property type="entry name" value="NADP-DEPENDENT OXIDOREDUCTASE DOMAIN-CONTAINING PROTEIN"/>
    <property type="match status" value="1"/>
</dbReference>
<feature type="binding site" evidence="5">
    <location>
        <position position="105"/>
    </location>
    <ligand>
        <name>substrate</name>
    </ligand>
</feature>
<feature type="site" description="Lowers pKa of active site Tyr" evidence="6">
    <location>
        <position position="72"/>
    </location>
</feature>
<dbReference type="PRINTS" id="PR00069">
    <property type="entry name" value="ALDKETRDTASE"/>
</dbReference>
<dbReference type="PROSITE" id="PS00063">
    <property type="entry name" value="ALDOKETO_REDUCTASE_3"/>
    <property type="match status" value="1"/>
</dbReference>
<keyword evidence="2" id="KW-0521">NADP</keyword>
<name>A0A7M1QWC4_9ACTO</name>
<dbReference type="Gene3D" id="3.20.20.100">
    <property type="entry name" value="NADP-dependent oxidoreductase domain"/>
    <property type="match status" value="1"/>
</dbReference>
<sequence>MRKIELTTGSIDQLGFGTYKITNEDAPEAVTCALNVGYRHIDTAQMYGNELGVGNALAATNIPREDIFLTTKLNTPNHRPDDVRRTFAQSLVDLQTDYVDLFLIHWPMPMYYGGDFITTYRVMEEFVASGQARAIGVSNFEIHHLEKLLSGVSIKPAVNQVEIHPYFTNTELASYCAEHGIAVEAWSPLGRGRVLNDAVIGAIADEIQATPAQIVLAWHLAKGHIAIPKSTHVERQRENFGAVDVELSEAQIAAIDSLDKGEPGRTGKHPDVFDRL</sequence>
<evidence type="ECO:0000256" key="4">
    <source>
        <dbReference type="PIRSR" id="PIRSR000097-1"/>
    </source>
</evidence>
<protein>
    <submittedName>
        <fullName evidence="8">Aldo/keto reductase</fullName>
    </submittedName>
</protein>
<feature type="domain" description="NADP-dependent oxidoreductase" evidence="7">
    <location>
        <begin position="14"/>
        <end position="259"/>
    </location>
</feature>
<reference evidence="8 9" key="1">
    <citation type="submission" date="2020-10" db="EMBL/GenBank/DDBJ databases">
        <title>Trueperella pecoris sp. nov. isolated from bovine and porcine specimens.</title>
        <authorList>
            <person name="Schoenecker L."/>
            <person name="Schnydrig P."/>
            <person name="Brodard I."/>
            <person name="Thomann A."/>
            <person name="Hemphill A."/>
            <person name="Rodriguez-Campos S."/>
            <person name="Perreten V."/>
            <person name="Jores J."/>
            <person name="Kittl S."/>
        </authorList>
    </citation>
    <scope>NUCLEOTIDE SEQUENCE [LARGE SCALE GENOMIC DNA]</scope>
    <source>
        <strain evidence="8 9">15A0121</strain>
    </source>
</reference>
<dbReference type="Pfam" id="PF00248">
    <property type="entry name" value="Aldo_ket_red"/>
    <property type="match status" value="1"/>
</dbReference>
<feature type="active site" description="Proton donor" evidence="4">
    <location>
        <position position="47"/>
    </location>
</feature>
<evidence type="ECO:0000313" key="8">
    <source>
        <dbReference type="EMBL" id="QOR45635.1"/>
    </source>
</evidence>
<dbReference type="InterPro" id="IPR023210">
    <property type="entry name" value="NADP_OxRdtase_dom"/>
</dbReference>
<dbReference type="PROSITE" id="PS00798">
    <property type="entry name" value="ALDOKETO_REDUCTASE_1"/>
    <property type="match status" value="1"/>
</dbReference>
<evidence type="ECO:0000256" key="2">
    <source>
        <dbReference type="ARBA" id="ARBA00022857"/>
    </source>
</evidence>
<dbReference type="InterPro" id="IPR020471">
    <property type="entry name" value="AKR"/>
</dbReference>
<organism evidence="8 9">
    <name type="scientific">Trueperella pecoris</name>
    <dbReference type="NCBI Taxonomy" id="2733571"/>
    <lineage>
        <taxon>Bacteria</taxon>
        <taxon>Bacillati</taxon>
        <taxon>Actinomycetota</taxon>
        <taxon>Actinomycetes</taxon>
        <taxon>Actinomycetales</taxon>
        <taxon>Actinomycetaceae</taxon>
        <taxon>Trueperella</taxon>
    </lineage>
</organism>
<evidence type="ECO:0000256" key="1">
    <source>
        <dbReference type="ARBA" id="ARBA00007905"/>
    </source>
</evidence>
<dbReference type="InterPro" id="IPR036812">
    <property type="entry name" value="NAD(P)_OxRdtase_dom_sf"/>
</dbReference>
<evidence type="ECO:0000256" key="3">
    <source>
        <dbReference type="ARBA" id="ARBA00023002"/>
    </source>
</evidence>
<dbReference type="CDD" id="cd19071">
    <property type="entry name" value="AKR_AKR1-5-like"/>
    <property type="match status" value="1"/>
</dbReference>
<evidence type="ECO:0000259" key="7">
    <source>
        <dbReference type="Pfam" id="PF00248"/>
    </source>
</evidence>